<name>A0ABN0SZZ4_9PSEU</name>
<accession>A0ABN0SZZ4</accession>
<evidence type="ECO:0000313" key="1">
    <source>
        <dbReference type="EMBL" id="GAA0207927.1"/>
    </source>
</evidence>
<reference evidence="1 2" key="1">
    <citation type="journal article" date="2019" name="Int. J. Syst. Evol. Microbiol.">
        <title>The Global Catalogue of Microorganisms (GCM) 10K type strain sequencing project: providing services to taxonomists for standard genome sequencing and annotation.</title>
        <authorList>
            <consortium name="The Broad Institute Genomics Platform"/>
            <consortium name="The Broad Institute Genome Sequencing Center for Infectious Disease"/>
            <person name="Wu L."/>
            <person name="Ma J."/>
        </authorList>
    </citation>
    <scope>NUCLEOTIDE SEQUENCE [LARGE SCALE GENOMIC DNA]</scope>
    <source>
        <strain evidence="1 2">JCM 3380</strain>
    </source>
</reference>
<comment type="caution">
    <text evidence="1">The sequence shown here is derived from an EMBL/GenBank/DDBJ whole genome shotgun (WGS) entry which is preliminary data.</text>
</comment>
<evidence type="ECO:0000313" key="2">
    <source>
        <dbReference type="Proteomes" id="UP001500416"/>
    </source>
</evidence>
<sequence length="81" mass="8938">MARRAGGGEAAGERRRVGKRERLRVGGWKRRRVGEWVRRWGEAAGGLRGWSGRPWVDEVREGGWPGGVAAGGRWSDDLRGG</sequence>
<gene>
    <name evidence="1" type="ORF">GCM10010492_01910</name>
</gene>
<dbReference type="EMBL" id="BAAABU010000001">
    <property type="protein sequence ID" value="GAA0207927.1"/>
    <property type="molecule type" value="Genomic_DNA"/>
</dbReference>
<keyword evidence="2" id="KW-1185">Reference proteome</keyword>
<organism evidence="1 2">
    <name type="scientific">Saccharothrix mutabilis subsp. mutabilis</name>
    <dbReference type="NCBI Taxonomy" id="66855"/>
    <lineage>
        <taxon>Bacteria</taxon>
        <taxon>Bacillati</taxon>
        <taxon>Actinomycetota</taxon>
        <taxon>Actinomycetes</taxon>
        <taxon>Pseudonocardiales</taxon>
        <taxon>Pseudonocardiaceae</taxon>
        <taxon>Saccharothrix</taxon>
    </lineage>
</organism>
<proteinExistence type="predicted"/>
<protein>
    <submittedName>
        <fullName evidence="1">Uncharacterized protein</fullName>
    </submittedName>
</protein>
<dbReference type="Proteomes" id="UP001500416">
    <property type="component" value="Unassembled WGS sequence"/>
</dbReference>